<dbReference type="InterPro" id="IPR036412">
    <property type="entry name" value="HAD-like_sf"/>
</dbReference>
<dbReference type="PANTHER" id="PTHR19288:SF25">
    <property type="entry name" value="PHOSPHATIDYLGLYCEROPHOSPHATASE GEP4, MITOCHONDRIAL"/>
    <property type="match status" value="1"/>
</dbReference>
<dbReference type="EMBL" id="MEUA01000031">
    <property type="protein sequence ID" value="OGC14776.1"/>
    <property type="molecule type" value="Genomic_DNA"/>
</dbReference>
<protein>
    <recommendedName>
        <fullName evidence="3">HAD family hydrolase</fullName>
    </recommendedName>
</protein>
<evidence type="ECO:0000313" key="1">
    <source>
        <dbReference type="EMBL" id="OGC14776.1"/>
    </source>
</evidence>
<dbReference type="GO" id="GO:0008962">
    <property type="term" value="F:phosphatidylglycerophosphatase activity"/>
    <property type="evidence" value="ECO:0007669"/>
    <property type="project" value="InterPro"/>
</dbReference>
<organism evidence="1 2">
    <name type="scientific">candidate division WOR-1 bacterium RIFOXYB2_FULL_36_35</name>
    <dbReference type="NCBI Taxonomy" id="1802578"/>
    <lineage>
        <taxon>Bacteria</taxon>
        <taxon>Bacillati</taxon>
        <taxon>Saganbacteria</taxon>
    </lineage>
</organism>
<dbReference type="NCBIfam" id="TIGR01668">
    <property type="entry name" value="YqeG_hyp_ppase"/>
    <property type="match status" value="1"/>
</dbReference>
<comment type="caution">
    <text evidence="1">The sequence shown here is derived from an EMBL/GenBank/DDBJ whole genome shotgun (WGS) entry which is preliminary data.</text>
</comment>
<gene>
    <name evidence="1" type="ORF">A2290_08685</name>
</gene>
<evidence type="ECO:0000313" key="2">
    <source>
        <dbReference type="Proteomes" id="UP000177905"/>
    </source>
</evidence>
<dbReference type="GO" id="GO:0005737">
    <property type="term" value="C:cytoplasm"/>
    <property type="evidence" value="ECO:0007669"/>
    <property type="project" value="TreeGrafter"/>
</dbReference>
<proteinExistence type="predicted"/>
<dbReference type="InterPro" id="IPR010021">
    <property type="entry name" value="PGPP1/Gep4"/>
</dbReference>
<dbReference type="Proteomes" id="UP000177905">
    <property type="component" value="Unassembled WGS sequence"/>
</dbReference>
<dbReference type="InterPro" id="IPR023214">
    <property type="entry name" value="HAD_sf"/>
</dbReference>
<dbReference type="PANTHER" id="PTHR19288">
    <property type="entry name" value="4-NITROPHENYLPHOSPHATASE-RELATED"/>
    <property type="match status" value="1"/>
</dbReference>
<reference evidence="1 2" key="1">
    <citation type="journal article" date="2016" name="Nat. Commun.">
        <title>Thousands of microbial genomes shed light on interconnected biogeochemical processes in an aquifer system.</title>
        <authorList>
            <person name="Anantharaman K."/>
            <person name="Brown C.T."/>
            <person name="Hug L.A."/>
            <person name="Sharon I."/>
            <person name="Castelle C.J."/>
            <person name="Probst A.J."/>
            <person name="Thomas B.C."/>
            <person name="Singh A."/>
            <person name="Wilkins M.J."/>
            <person name="Karaoz U."/>
            <person name="Brodie E.L."/>
            <person name="Williams K.H."/>
            <person name="Hubbard S.S."/>
            <person name="Banfield J.F."/>
        </authorList>
    </citation>
    <scope>NUCLEOTIDE SEQUENCE [LARGE SCALE GENOMIC DNA]</scope>
</reference>
<dbReference type="SUPFAM" id="SSF56784">
    <property type="entry name" value="HAD-like"/>
    <property type="match status" value="1"/>
</dbReference>
<dbReference type="Gene3D" id="3.40.50.1000">
    <property type="entry name" value="HAD superfamily/HAD-like"/>
    <property type="match status" value="1"/>
</dbReference>
<name>A0A1F4S2T9_UNCSA</name>
<dbReference type="Pfam" id="PF13242">
    <property type="entry name" value="Hydrolase_like"/>
    <property type="match status" value="1"/>
</dbReference>
<sequence>MIEKLRPKEHLESIYQVDFKALKEKGIKGLILDIDDTLLPRQMIEISHVLLTFIERLKDLGFSIFLLSNNFSKDRVEHVGKILGAPYSTFSMKPFPFAFNSACKKMELMPKEVAVIGDQLFMDILGGNIIGAYTILVDPMSTETLILRQWMRKAEKLMLQHLEEDIPV</sequence>
<accession>A0A1F4S2T9</accession>
<evidence type="ECO:0008006" key="3">
    <source>
        <dbReference type="Google" id="ProtNLM"/>
    </source>
</evidence>
<dbReference type="AlphaFoldDB" id="A0A1F4S2T9"/>